<evidence type="ECO:0000313" key="1">
    <source>
        <dbReference type="EMBL" id="ABT14162.1"/>
    </source>
</evidence>
<sequence length="75" mass="8552">MCRQMHGTIFNSVNSICKNRIKQNSGDRQRHSTQYLLGVKQNVRLSLYNLIILGHIAQHHGDKRSVNVGNYSSSQ</sequence>
<reference evidence="1 2" key="1">
    <citation type="journal article" date="2007" name="Virology">
        <title>Sequence and annotation of the 314-kb MT325 and the 321-kb FR483 viruses that infect Chlorella Pbi.</title>
        <authorList>
            <person name="Fitzgerald L.A."/>
            <person name="Graves M.V."/>
            <person name="Li X."/>
            <person name="Feldblyum T."/>
            <person name="Hartigan J."/>
            <person name="Van Etten J.L."/>
        </authorList>
    </citation>
    <scope>NUCLEOTIDE SEQUENCE [LARGE SCALE GENOMIC DNA]</scope>
    <source>
        <strain evidence="1 2">MT325</strain>
    </source>
</reference>
<gene>
    <name evidence="1" type="primary">m608R</name>
    <name evidence="1" type="ORF">MT325_m608R</name>
</gene>
<proteinExistence type="predicted"/>
<evidence type="ECO:0000313" key="2">
    <source>
        <dbReference type="Proteomes" id="UP000246715"/>
    </source>
</evidence>
<accession>A7IUY8</accession>
<dbReference type="EMBL" id="DQ491001">
    <property type="protein sequence ID" value="ABT14162.1"/>
    <property type="molecule type" value="Genomic_DNA"/>
</dbReference>
<dbReference type="Proteomes" id="UP000246715">
    <property type="component" value="Segment"/>
</dbReference>
<organism evidence="1 2">
    <name type="scientific">Paramecium bursaria Chlorella virus MT325</name>
    <name type="common">PBCV-MT325</name>
    <dbReference type="NCBI Taxonomy" id="346932"/>
    <lineage>
        <taxon>Viruses</taxon>
        <taxon>Varidnaviria</taxon>
        <taxon>Bamfordvirae</taxon>
        <taxon>Nucleocytoviricota</taxon>
        <taxon>Megaviricetes</taxon>
        <taxon>Algavirales</taxon>
        <taxon>Phycodnaviridae</taxon>
        <taxon>Chlorovirus</taxon>
        <taxon>Chlorovirus conductrix</taxon>
        <taxon>Paramecium bursaria Chlorella virus A1</taxon>
    </lineage>
</organism>
<organismHost>
    <name type="scientific">Paramecium bursaria</name>
    <dbReference type="NCBI Taxonomy" id="74790"/>
</organismHost>
<protein>
    <submittedName>
        <fullName evidence="1">Uncharacterized protein m608R</fullName>
    </submittedName>
</protein>
<name>A7IUY8_PBCVM</name>